<dbReference type="EMBL" id="KI393609">
    <property type="protein sequence ID" value="ERN07880.1"/>
    <property type="molecule type" value="Genomic_DNA"/>
</dbReference>
<dbReference type="GO" id="GO:0006952">
    <property type="term" value="P:defense response"/>
    <property type="evidence" value="ECO:0007669"/>
    <property type="project" value="InterPro"/>
</dbReference>
<protein>
    <recommendedName>
        <fullName evidence="1">TIR domain-containing protein</fullName>
    </recommendedName>
</protein>
<dbReference type="PANTHER" id="PTHR11017:SF385">
    <property type="entry name" value="DISEASE RESISTANCE PROTEIN (TIR-NBS-LRR CLASS)-RELATED"/>
    <property type="match status" value="1"/>
</dbReference>
<dbReference type="Gene3D" id="3.40.50.300">
    <property type="entry name" value="P-loop containing nucleotide triphosphate hydrolases"/>
    <property type="match status" value="1"/>
</dbReference>
<dbReference type="Gene3D" id="1.10.8.430">
    <property type="entry name" value="Helical domain of apoptotic protease-activating factors"/>
    <property type="match status" value="1"/>
</dbReference>
<dbReference type="Proteomes" id="UP000017836">
    <property type="component" value="Unassembled WGS sequence"/>
</dbReference>
<dbReference type="InterPro" id="IPR000157">
    <property type="entry name" value="TIR_dom"/>
</dbReference>
<evidence type="ECO:0000259" key="1">
    <source>
        <dbReference type="PROSITE" id="PS50104"/>
    </source>
</evidence>
<dbReference type="GO" id="GO:0043531">
    <property type="term" value="F:ADP binding"/>
    <property type="evidence" value="ECO:0007669"/>
    <property type="project" value="InterPro"/>
</dbReference>
<dbReference type="InterPro" id="IPR044974">
    <property type="entry name" value="Disease_R_plants"/>
</dbReference>
<organism evidence="2 3">
    <name type="scientific">Amborella trichopoda</name>
    <dbReference type="NCBI Taxonomy" id="13333"/>
    <lineage>
        <taxon>Eukaryota</taxon>
        <taxon>Viridiplantae</taxon>
        <taxon>Streptophyta</taxon>
        <taxon>Embryophyta</taxon>
        <taxon>Tracheophyta</taxon>
        <taxon>Spermatophyta</taxon>
        <taxon>Magnoliopsida</taxon>
        <taxon>Amborellales</taxon>
        <taxon>Amborellaceae</taxon>
        <taxon>Amborella</taxon>
    </lineage>
</organism>
<dbReference type="GO" id="GO:0007165">
    <property type="term" value="P:signal transduction"/>
    <property type="evidence" value="ECO:0007669"/>
    <property type="project" value="InterPro"/>
</dbReference>
<name>W1PL66_AMBTC</name>
<dbReference type="AlphaFoldDB" id="W1PL66"/>
<proteinExistence type="predicted"/>
<dbReference type="SMART" id="SM00255">
    <property type="entry name" value="TIR"/>
    <property type="match status" value="1"/>
</dbReference>
<reference evidence="3" key="1">
    <citation type="journal article" date="2013" name="Science">
        <title>The Amborella genome and the evolution of flowering plants.</title>
        <authorList>
            <consortium name="Amborella Genome Project"/>
        </authorList>
    </citation>
    <scope>NUCLEOTIDE SEQUENCE [LARGE SCALE GENOMIC DNA]</scope>
</reference>
<sequence>MAVFLNFCDEDTGKSFTSHLNKALANSSISTFFFSPTQPPSDIQGSMEECKAFIIIVSPNYAFSFFCLDQFSYILSVQWRRPILPVFYNVEPLHEYKTPIHVAKHPIGLDSRIDDVMTLLDVSADGARMIGIHGMGGIDPDIYDVDIGINLIKRKIGSKDVPVVIDDVDHYRQLAKLAGNIDWYCKQSRIIITTRDEHVLNVCNRVQHHHIYKTKALDDAQSLERFSWWAFGRDQPMQEYAQLSKDVVSTAGGLPLALEILGNYICDKTTIEEWEVAVAKFKIIPENDVMQKLQISYDDLDQIENQIFLELAGFFTG</sequence>
<dbReference type="Pfam" id="PF01582">
    <property type="entry name" value="TIR"/>
    <property type="match status" value="1"/>
</dbReference>
<dbReference type="HOGENOM" id="CLU_001561_2_3_1"/>
<dbReference type="Gene3D" id="3.40.50.10140">
    <property type="entry name" value="Toll/interleukin-1 receptor homology (TIR) domain"/>
    <property type="match status" value="1"/>
</dbReference>
<dbReference type="InterPro" id="IPR042197">
    <property type="entry name" value="Apaf_helical"/>
</dbReference>
<feature type="domain" description="TIR" evidence="1">
    <location>
        <begin position="1"/>
        <end position="130"/>
    </location>
</feature>
<dbReference type="PROSITE" id="PS50104">
    <property type="entry name" value="TIR"/>
    <property type="match status" value="1"/>
</dbReference>
<evidence type="ECO:0000313" key="2">
    <source>
        <dbReference type="EMBL" id="ERN07880.1"/>
    </source>
</evidence>
<dbReference type="InterPro" id="IPR035897">
    <property type="entry name" value="Toll_tir_struct_dom_sf"/>
</dbReference>
<dbReference type="SUPFAM" id="SSF52540">
    <property type="entry name" value="P-loop containing nucleoside triphosphate hydrolases"/>
    <property type="match status" value="1"/>
</dbReference>
<dbReference type="OMA" id="DHQETFT"/>
<dbReference type="InterPro" id="IPR027417">
    <property type="entry name" value="P-loop_NTPase"/>
</dbReference>
<accession>W1PL66</accession>
<gene>
    <name evidence="2" type="ORF">AMTR_s00012p00222140</name>
</gene>
<dbReference type="Gramene" id="ERN07880">
    <property type="protein sequence ID" value="ERN07880"/>
    <property type="gene ID" value="AMTR_s00012p00222140"/>
</dbReference>
<keyword evidence="3" id="KW-1185">Reference proteome</keyword>
<evidence type="ECO:0000313" key="3">
    <source>
        <dbReference type="Proteomes" id="UP000017836"/>
    </source>
</evidence>
<dbReference type="SUPFAM" id="SSF52200">
    <property type="entry name" value="Toll/Interleukin receptor TIR domain"/>
    <property type="match status" value="1"/>
</dbReference>
<dbReference type="eggNOG" id="ENOG502QQJE">
    <property type="taxonomic scope" value="Eukaryota"/>
</dbReference>
<dbReference type="PANTHER" id="PTHR11017">
    <property type="entry name" value="LEUCINE-RICH REPEAT-CONTAINING PROTEIN"/>
    <property type="match status" value="1"/>
</dbReference>